<dbReference type="EC" id="3.2.2.27" evidence="4"/>
<keyword evidence="6" id="KW-0963">Cytoplasm</keyword>
<dbReference type="PANTHER" id="PTHR11264:SF8">
    <property type="entry name" value="URACIL-DNA GLYCOSYLASE-LIKE DOMAIN-CONTAINING PROTEIN"/>
    <property type="match status" value="1"/>
</dbReference>
<feature type="domain" description="Uracil-DNA glycosylase-like" evidence="11">
    <location>
        <begin position="54"/>
        <end position="196"/>
    </location>
</feature>
<evidence type="ECO:0000256" key="5">
    <source>
        <dbReference type="ARBA" id="ARBA00018429"/>
    </source>
</evidence>
<protein>
    <recommendedName>
        <fullName evidence="5">Uracil-DNA glycosylase</fullName>
        <ecNumber evidence="4">3.2.2.27</ecNumber>
    </recommendedName>
</protein>
<dbReference type="EMBL" id="CP046401">
    <property type="protein sequence ID" value="QGY47154.1"/>
    <property type="molecule type" value="Genomic_DNA"/>
</dbReference>
<dbReference type="InterPro" id="IPR002043">
    <property type="entry name" value="UDG_fam1"/>
</dbReference>
<evidence type="ECO:0000259" key="11">
    <source>
        <dbReference type="Pfam" id="PF03167"/>
    </source>
</evidence>
<sequence>MQSVFLKNLNIHDDWKSFLNKKNKAILLDIESQISKESYTPSKEKVLRFFELPLSSVKVIVLGQDPYPQPEVATGRAFEVGTLKSWNEPFKNISLKNILRAMYKAYSGKVLKYNELKTKFDNEFPILSPDKLFKHWESEGVLLLNTSFTCEPGVPGSHKEIWHNFTSTLLKFVSEEHTKITWFLWGVHALEATRNLKIESKVISQHPMMCYDKTDRDTDFLFGKTNCFEQLKDEIDWTGFNLENKFNVEKTLF</sequence>
<dbReference type="SUPFAM" id="SSF52141">
    <property type="entry name" value="Uracil-DNA glycosylase-like"/>
    <property type="match status" value="1"/>
</dbReference>
<comment type="catalytic activity">
    <reaction evidence="1">
        <text>Hydrolyzes single-stranded DNA or mismatched double-stranded DNA and polynucleotides, releasing free uracil.</text>
        <dbReference type="EC" id="3.2.2.27"/>
    </reaction>
</comment>
<dbReference type="Pfam" id="PF03167">
    <property type="entry name" value="UDG"/>
    <property type="match status" value="1"/>
</dbReference>
<dbReference type="PANTHER" id="PTHR11264">
    <property type="entry name" value="URACIL-DNA GLYCOSYLASE"/>
    <property type="match status" value="1"/>
</dbReference>
<evidence type="ECO:0000256" key="9">
    <source>
        <dbReference type="ARBA" id="ARBA00023204"/>
    </source>
</evidence>
<dbReference type="InterPro" id="IPR005122">
    <property type="entry name" value="Uracil-DNA_glycosylase-like"/>
</dbReference>
<dbReference type="CDD" id="cd10027">
    <property type="entry name" value="UDG-F1-like"/>
    <property type="match status" value="1"/>
</dbReference>
<evidence type="ECO:0000256" key="10">
    <source>
        <dbReference type="PROSITE-ProRule" id="PRU10072"/>
    </source>
</evidence>
<dbReference type="GO" id="GO:0004844">
    <property type="term" value="F:uracil DNA N-glycosylase activity"/>
    <property type="evidence" value="ECO:0007669"/>
    <property type="project" value="InterPro"/>
</dbReference>
<dbReference type="AlphaFoldDB" id="A0A6I6KAF3"/>
<name>A0A6I6KAF3_9BACT</name>
<evidence type="ECO:0000256" key="4">
    <source>
        <dbReference type="ARBA" id="ARBA00012030"/>
    </source>
</evidence>
<dbReference type="InterPro" id="IPR018085">
    <property type="entry name" value="Ura-DNA_Glyclase_AS"/>
</dbReference>
<dbReference type="Gene3D" id="3.40.470.10">
    <property type="entry name" value="Uracil-DNA glycosylase-like domain"/>
    <property type="match status" value="1"/>
</dbReference>
<keyword evidence="9" id="KW-0234">DNA repair</keyword>
<accession>A0A6I6KAF3</accession>
<evidence type="ECO:0000256" key="1">
    <source>
        <dbReference type="ARBA" id="ARBA00001400"/>
    </source>
</evidence>
<evidence type="ECO:0000256" key="3">
    <source>
        <dbReference type="ARBA" id="ARBA00008184"/>
    </source>
</evidence>
<dbReference type="PROSITE" id="PS00130">
    <property type="entry name" value="U_DNA_GLYCOSYLASE"/>
    <property type="match status" value="1"/>
</dbReference>
<comment type="similarity">
    <text evidence="3">Belongs to the uracil-DNA glycosylase (UDG) superfamily. UNG family.</text>
</comment>
<gene>
    <name evidence="12" type="ORF">GM418_26870</name>
</gene>
<dbReference type="RefSeq" id="WP_158870742.1">
    <property type="nucleotide sequence ID" value="NZ_CP046401.1"/>
</dbReference>
<dbReference type="InterPro" id="IPR036895">
    <property type="entry name" value="Uracil-DNA_glycosylase-like_sf"/>
</dbReference>
<evidence type="ECO:0000313" key="13">
    <source>
        <dbReference type="Proteomes" id="UP000428260"/>
    </source>
</evidence>
<comment type="function">
    <text evidence="2">Excises uracil residues from the DNA which can arise as a result of misincorporation of dUMP residues by DNA polymerase or due to deamination of cytosine.</text>
</comment>
<evidence type="ECO:0000256" key="6">
    <source>
        <dbReference type="ARBA" id="ARBA00022490"/>
    </source>
</evidence>
<feature type="active site" description="Proton acceptor" evidence="10">
    <location>
        <position position="65"/>
    </location>
</feature>
<proteinExistence type="inferred from homology"/>
<keyword evidence="7" id="KW-0227">DNA damage</keyword>
<reference evidence="12 13" key="1">
    <citation type="submission" date="2019-11" db="EMBL/GenBank/DDBJ databases">
        <authorList>
            <person name="Zheng R.K."/>
            <person name="Sun C.M."/>
        </authorList>
    </citation>
    <scope>NUCLEOTIDE SEQUENCE [LARGE SCALE GENOMIC DNA]</scope>
    <source>
        <strain evidence="12 13">WC007</strain>
    </source>
</reference>
<dbReference type="Proteomes" id="UP000428260">
    <property type="component" value="Chromosome"/>
</dbReference>
<keyword evidence="8" id="KW-0378">Hydrolase</keyword>
<dbReference type="GO" id="GO:0097510">
    <property type="term" value="P:base-excision repair, AP site formation via deaminated base removal"/>
    <property type="evidence" value="ECO:0007669"/>
    <property type="project" value="TreeGrafter"/>
</dbReference>
<evidence type="ECO:0000313" key="12">
    <source>
        <dbReference type="EMBL" id="QGY47154.1"/>
    </source>
</evidence>
<keyword evidence="13" id="KW-1185">Reference proteome</keyword>
<organism evidence="12 13">
    <name type="scientific">Maribellus comscasis</name>
    <dbReference type="NCBI Taxonomy" id="2681766"/>
    <lineage>
        <taxon>Bacteria</taxon>
        <taxon>Pseudomonadati</taxon>
        <taxon>Bacteroidota</taxon>
        <taxon>Bacteroidia</taxon>
        <taxon>Marinilabiliales</taxon>
        <taxon>Prolixibacteraceae</taxon>
        <taxon>Maribellus</taxon>
    </lineage>
</organism>
<evidence type="ECO:0000256" key="2">
    <source>
        <dbReference type="ARBA" id="ARBA00002631"/>
    </source>
</evidence>
<dbReference type="KEGG" id="mcos:GM418_26870"/>
<evidence type="ECO:0000256" key="8">
    <source>
        <dbReference type="ARBA" id="ARBA00022801"/>
    </source>
</evidence>
<evidence type="ECO:0000256" key="7">
    <source>
        <dbReference type="ARBA" id="ARBA00022763"/>
    </source>
</evidence>